<organism evidence="1 2">
    <name type="scientific">Neolewinella aurantiaca</name>
    <dbReference type="NCBI Taxonomy" id="2602767"/>
    <lineage>
        <taxon>Bacteria</taxon>
        <taxon>Pseudomonadati</taxon>
        <taxon>Bacteroidota</taxon>
        <taxon>Saprospiria</taxon>
        <taxon>Saprospirales</taxon>
        <taxon>Lewinellaceae</taxon>
        <taxon>Neolewinella</taxon>
    </lineage>
</organism>
<dbReference type="EMBL" id="VOXD01000005">
    <property type="protein sequence ID" value="TXF90713.1"/>
    <property type="molecule type" value="Genomic_DNA"/>
</dbReference>
<dbReference type="OrthoDB" id="1491211at2"/>
<dbReference type="RefSeq" id="WP_147929541.1">
    <property type="nucleotide sequence ID" value="NZ_VOXD01000005.1"/>
</dbReference>
<keyword evidence="2" id="KW-1185">Reference proteome</keyword>
<gene>
    <name evidence="1" type="ORF">FUA23_04535</name>
</gene>
<accession>A0A5C7FL12</accession>
<sequence length="207" mass="24564">MVHPYRERNMAELAHKLGFEFHAEDDYGILQQLQDFRLFSGGRKKTIERVMRKQDGLMEFDISIFDYSFQMWGSSAKDNRVHQTVFFLQSAKLGLPELWLQPETIVHKLGELVGFTDIDFVRFPKFSGHYRLTGEDEEYIRHHFTDEVLNYFTMNKGWSMEGLGFYLLFYRKGTLIPSAQIEQFYKRGHEVYRMMADEQAQNKIFGT</sequence>
<evidence type="ECO:0000313" key="2">
    <source>
        <dbReference type="Proteomes" id="UP000321907"/>
    </source>
</evidence>
<evidence type="ECO:0000313" key="1">
    <source>
        <dbReference type="EMBL" id="TXF90713.1"/>
    </source>
</evidence>
<proteinExistence type="predicted"/>
<protein>
    <submittedName>
        <fullName evidence="1">Uncharacterized protein</fullName>
    </submittedName>
</protein>
<dbReference type="AlphaFoldDB" id="A0A5C7FL12"/>
<dbReference type="Proteomes" id="UP000321907">
    <property type="component" value="Unassembled WGS sequence"/>
</dbReference>
<name>A0A5C7FL12_9BACT</name>
<comment type="caution">
    <text evidence="1">The sequence shown here is derived from an EMBL/GenBank/DDBJ whole genome shotgun (WGS) entry which is preliminary data.</text>
</comment>
<reference evidence="1 2" key="1">
    <citation type="submission" date="2019-08" db="EMBL/GenBank/DDBJ databases">
        <title>Lewinella sp. strain SSH13 Genome sequencing and assembly.</title>
        <authorList>
            <person name="Kim I."/>
        </authorList>
    </citation>
    <scope>NUCLEOTIDE SEQUENCE [LARGE SCALE GENOMIC DNA]</scope>
    <source>
        <strain evidence="1 2">SSH13</strain>
    </source>
</reference>